<accession>D8RR67</accession>
<evidence type="ECO:0000256" key="5">
    <source>
        <dbReference type="ARBA" id="ARBA00022691"/>
    </source>
</evidence>
<evidence type="ECO:0000313" key="11">
    <source>
        <dbReference type="Proteomes" id="UP000001514"/>
    </source>
</evidence>
<evidence type="ECO:0000313" key="10">
    <source>
        <dbReference type="EMBL" id="EFJ25345.1"/>
    </source>
</evidence>
<dbReference type="InterPro" id="IPR050082">
    <property type="entry name" value="RNA_methyltr_RlmE"/>
</dbReference>
<dbReference type="eggNOG" id="KOG1098">
    <property type="taxonomic scope" value="Eukaryota"/>
</dbReference>
<dbReference type="Gene3D" id="3.40.50.150">
    <property type="entry name" value="Vaccinia Virus protein VP39"/>
    <property type="match status" value="1"/>
</dbReference>
<dbReference type="AlphaFoldDB" id="D8RR67"/>
<dbReference type="InParanoid" id="D8RR67"/>
<dbReference type="InterPro" id="IPR029063">
    <property type="entry name" value="SAM-dependent_MTases_sf"/>
</dbReference>
<dbReference type="InterPro" id="IPR015507">
    <property type="entry name" value="rRNA-MeTfrase_E"/>
</dbReference>
<reference evidence="10 11" key="1">
    <citation type="journal article" date="2011" name="Science">
        <title>The Selaginella genome identifies genetic changes associated with the evolution of vascular plants.</title>
        <authorList>
            <person name="Banks J.A."/>
            <person name="Nishiyama T."/>
            <person name="Hasebe M."/>
            <person name="Bowman J.L."/>
            <person name="Gribskov M."/>
            <person name="dePamphilis C."/>
            <person name="Albert V.A."/>
            <person name="Aono N."/>
            <person name="Aoyama T."/>
            <person name="Ambrose B.A."/>
            <person name="Ashton N.W."/>
            <person name="Axtell M.J."/>
            <person name="Barker E."/>
            <person name="Barker M.S."/>
            <person name="Bennetzen J.L."/>
            <person name="Bonawitz N.D."/>
            <person name="Chapple C."/>
            <person name="Cheng C."/>
            <person name="Correa L.G."/>
            <person name="Dacre M."/>
            <person name="DeBarry J."/>
            <person name="Dreyer I."/>
            <person name="Elias M."/>
            <person name="Engstrom E.M."/>
            <person name="Estelle M."/>
            <person name="Feng L."/>
            <person name="Finet C."/>
            <person name="Floyd S.K."/>
            <person name="Frommer W.B."/>
            <person name="Fujita T."/>
            <person name="Gramzow L."/>
            <person name="Gutensohn M."/>
            <person name="Harholt J."/>
            <person name="Hattori M."/>
            <person name="Heyl A."/>
            <person name="Hirai T."/>
            <person name="Hiwatashi Y."/>
            <person name="Ishikawa M."/>
            <person name="Iwata M."/>
            <person name="Karol K.G."/>
            <person name="Koehler B."/>
            <person name="Kolukisaoglu U."/>
            <person name="Kubo M."/>
            <person name="Kurata T."/>
            <person name="Lalonde S."/>
            <person name="Li K."/>
            <person name="Li Y."/>
            <person name="Litt A."/>
            <person name="Lyons E."/>
            <person name="Manning G."/>
            <person name="Maruyama T."/>
            <person name="Michael T.P."/>
            <person name="Mikami K."/>
            <person name="Miyazaki S."/>
            <person name="Morinaga S."/>
            <person name="Murata T."/>
            <person name="Mueller-Roeber B."/>
            <person name="Nelson D.R."/>
            <person name="Obara M."/>
            <person name="Oguri Y."/>
            <person name="Olmstead R.G."/>
            <person name="Onodera N."/>
            <person name="Petersen B.L."/>
            <person name="Pils B."/>
            <person name="Prigge M."/>
            <person name="Rensing S.A."/>
            <person name="Riano-Pachon D.M."/>
            <person name="Roberts A.W."/>
            <person name="Sato Y."/>
            <person name="Scheller H.V."/>
            <person name="Schulz B."/>
            <person name="Schulz C."/>
            <person name="Shakirov E.V."/>
            <person name="Shibagaki N."/>
            <person name="Shinohara N."/>
            <person name="Shippen D.E."/>
            <person name="Soerensen I."/>
            <person name="Sotooka R."/>
            <person name="Sugimoto N."/>
            <person name="Sugita M."/>
            <person name="Sumikawa N."/>
            <person name="Tanurdzic M."/>
            <person name="Theissen G."/>
            <person name="Ulvskov P."/>
            <person name="Wakazuki S."/>
            <person name="Weng J.K."/>
            <person name="Willats W.W."/>
            <person name="Wipf D."/>
            <person name="Wolf P.G."/>
            <person name="Yang L."/>
            <person name="Zimmer A.D."/>
            <person name="Zhu Q."/>
            <person name="Mitros T."/>
            <person name="Hellsten U."/>
            <person name="Loque D."/>
            <person name="Otillar R."/>
            <person name="Salamov A."/>
            <person name="Schmutz J."/>
            <person name="Shapiro H."/>
            <person name="Lindquist E."/>
            <person name="Lucas S."/>
            <person name="Rokhsar D."/>
            <person name="Grigoriev I.V."/>
        </authorList>
    </citation>
    <scope>NUCLEOTIDE SEQUENCE [LARGE SCALE GENOMIC DNA]</scope>
</reference>
<dbReference type="EMBL" id="GL377593">
    <property type="protein sequence ID" value="EFJ23366.1"/>
    <property type="molecule type" value="Genomic_DNA"/>
</dbReference>
<evidence type="ECO:0000256" key="3">
    <source>
        <dbReference type="ARBA" id="ARBA00022603"/>
    </source>
</evidence>
<keyword evidence="4" id="KW-0808">Transferase</keyword>
<name>D8RR67_SELML</name>
<comment type="similarity">
    <text evidence="1">Belongs to the class I-like SAM-binding methyltransferase superfamily. RNA methyltransferase RlmE family.</text>
</comment>
<dbReference type="FunCoup" id="D8RR67">
    <property type="interactions" value="46"/>
</dbReference>
<dbReference type="Gramene" id="EFJ23366">
    <property type="protein sequence ID" value="EFJ23366"/>
    <property type="gene ID" value="SELMODRAFT_104009"/>
</dbReference>
<protein>
    <recommendedName>
        <fullName evidence="6">rRNA methyltransferase 2, mitochondrial</fullName>
    </recommendedName>
</protein>
<organism evidence="11">
    <name type="scientific">Selaginella moellendorffii</name>
    <name type="common">Spikemoss</name>
    <dbReference type="NCBI Taxonomy" id="88036"/>
    <lineage>
        <taxon>Eukaryota</taxon>
        <taxon>Viridiplantae</taxon>
        <taxon>Streptophyta</taxon>
        <taxon>Embryophyta</taxon>
        <taxon>Tracheophyta</taxon>
        <taxon>Lycopodiopsida</taxon>
        <taxon>Selaginellales</taxon>
        <taxon>Selaginellaceae</taxon>
        <taxon>Selaginella</taxon>
    </lineage>
</organism>
<keyword evidence="3" id="KW-0489">Methyltransferase</keyword>
<keyword evidence="11" id="KW-1185">Reference proteome</keyword>
<feature type="domain" description="Ribosomal RNA methyltransferase FtsJ" evidence="8">
    <location>
        <begin position="18"/>
        <end position="218"/>
    </location>
</feature>
<dbReference type="OMA" id="HRQTDHL"/>
<proteinExistence type="inferred from homology"/>
<dbReference type="EMBL" id="GL377587">
    <property type="protein sequence ID" value="EFJ25345.1"/>
    <property type="molecule type" value="Genomic_DNA"/>
</dbReference>
<keyword evidence="2" id="KW-0698">rRNA processing</keyword>
<dbReference type="InterPro" id="IPR002877">
    <property type="entry name" value="RNA_MeTrfase_FtsJ_dom"/>
</dbReference>
<sequence length="223" mass="24486">MASHVPDFFYKEALRLRYVARSAFKLVEIQEKHRILKPGAAILDLGCAPGAWLQVACQNLGTRDQGGVVVGVDTKKINVPGDHTDHRVKAIAADVMKIKPETLAAMTPEVKITYNVILSDMCPSVSGIGFKDATLSAELGSRALELALGFHPDDERDSTKKVNGLLVPSGSLVIKLLEGEESQGFPDYCNKYFRSVSWLRPKASRSTSREIYLIAKGRNRCQT</sequence>
<dbReference type="SUPFAM" id="SSF53335">
    <property type="entry name" value="S-adenosyl-L-methionine-dependent methyltransferases"/>
    <property type="match status" value="1"/>
</dbReference>
<evidence type="ECO:0000256" key="7">
    <source>
        <dbReference type="PIRSR" id="PIRSR005461-1"/>
    </source>
</evidence>
<dbReference type="STRING" id="88036.D8RR67"/>
<gene>
    <name evidence="9" type="ORF">SELMODRAFT_104009</name>
    <name evidence="10" type="ORF">SELMODRAFT_99612</name>
</gene>
<dbReference type="HAMAP" id="MF_01547">
    <property type="entry name" value="RNA_methyltr_E"/>
    <property type="match status" value="1"/>
</dbReference>
<dbReference type="GO" id="GO:0008650">
    <property type="term" value="F:rRNA (uridine-2'-O-)-methyltransferase activity"/>
    <property type="evidence" value="ECO:0000318"/>
    <property type="project" value="GO_Central"/>
</dbReference>
<dbReference type="KEGG" id="smo:SELMODRAFT_104009"/>
<evidence type="ECO:0000313" key="9">
    <source>
        <dbReference type="EMBL" id="EFJ23366.1"/>
    </source>
</evidence>
<evidence type="ECO:0000256" key="2">
    <source>
        <dbReference type="ARBA" id="ARBA00022552"/>
    </source>
</evidence>
<dbReference type="PANTHER" id="PTHR10920">
    <property type="entry name" value="RIBOSOMAL RNA METHYLTRANSFERASE"/>
    <property type="match status" value="1"/>
</dbReference>
<dbReference type="PANTHER" id="PTHR10920:SF18">
    <property type="entry name" value="RRNA METHYLTRANSFERASE 2, MITOCHONDRIAL"/>
    <property type="match status" value="1"/>
</dbReference>
<dbReference type="HOGENOM" id="CLU_009422_4_3_1"/>
<keyword evidence="5 7" id="KW-0949">S-adenosyl-L-methionine</keyword>
<evidence type="ECO:0000256" key="4">
    <source>
        <dbReference type="ARBA" id="ARBA00022679"/>
    </source>
</evidence>
<dbReference type="PIRSF" id="PIRSF005461">
    <property type="entry name" value="23S_rRNA_mtase"/>
    <property type="match status" value="1"/>
</dbReference>
<dbReference type="Gramene" id="EFJ25345">
    <property type="protein sequence ID" value="EFJ25345"/>
    <property type="gene ID" value="SELMODRAFT_99612"/>
</dbReference>
<dbReference type="GO" id="GO:0001510">
    <property type="term" value="P:RNA methylation"/>
    <property type="evidence" value="ECO:0000318"/>
    <property type="project" value="GO_Central"/>
</dbReference>
<feature type="active site" description="Proton acceptor" evidence="7">
    <location>
        <position position="175"/>
    </location>
</feature>
<dbReference type="Proteomes" id="UP000001514">
    <property type="component" value="Unassembled WGS sequence"/>
</dbReference>
<dbReference type="Pfam" id="PF01728">
    <property type="entry name" value="FtsJ"/>
    <property type="match status" value="1"/>
</dbReference>
<evidence type="ECO:0000256" key="6">
    <source>
        <dbReference type="ARBA" id="ARBA00041184"/>
    </source>
</evidence>
<dbReference type="KEGG" id="smo:SELMODRAFT_99612"/>
<evidence type="ECO:0000256" key="1">
    <source>
        <dbReference type="ARBA" id="ARBA00009258"/>
    </source>
</evidence>
<evidence type="ECO:0000259" key="8">
    <source>
        <dbReference type="Pfam" id="PF01728"/>
    </source>
</evidence>